<dbReference type="Gene3D" id="3.40.50.10490">
    <property type="entry name" value="Glucose-6-phosphate isomerase like protein, domain 1"/>
    <property type="match status" value="1"/>
</dbReference>
<dbReference type="Pfam" id="PF22645">
    <property type="entry name" value="GKRP_SIS_N"/>
    <property type="match status" value="1"/>
</dbReference>
<dbReference type="GO" id="GO:0009254">
    <property type="term" value="P:peptidoglycan turnover"/>
    <property type="evidence" value="ECO:0007669"/>
    <property type="project" value="TreeGrafter"/>
</dbReference>
<feature type="active site" evidence="12">
    <location>
        <position position="115"/>
    </location>
</feature>
<comment type="miscellaneous">
    <text evidence="12">A lyase-type mechanism (elimination/hydration) is suggested for the cleavage of the lactyl ether bond of MurNAc 6-phosphate, with the formation of an alpha,beta-unsaturated aldehyde intermediate with (E)-stereochemistry, followed by the syn addition of water to give product.</text>
</comment>
<comment type="similarity">
    <text evidence="7 12">Belongs to the GCKR-like family. MurNAc-6-P etherase subfamily.</text>
</comment>
<dbReference type="PROSITE" id="PS01272">
    <property type="entry name" value="GCKR"/>
    <property type="match status" value="1"/>
</dbReference>
<evidence type="ECO:0000256" key="1">
    <source>
        <dbReference type="ARBA" id="ARBA00011738"/>
    </source>
</evidence>
<dbReference type="GO" id="GO:0097367">
    <property type="term" value="F:carbohydrate derivative binding"/>
    <property type="evidence" value="ECO:0007669"/>
    <property type="project" value="InterPro"/>
</dbReference>
<dbReference type="PANTHER" id="PTHR10088">
    <property type="entry name" value="GLUCOKINASE REGULATORY PROTEIN"/>
    <property type="match status" value="1"/>
</dbReference>
<dbReference type="GO" id="GO:0016803">
    <property type="term" value="F:ether hydrolase activity"/>
    <property type="evidence" value="ECO:0007669"/>
    <property type="project" value="TreeGrafter"/>
</dbReference>
<comment type="caution">
    <text evidence="14">The sequence shown here is derived from an EMBL/GenBank/DDBJ whole genome shotgun (WGS) entry which is preliminary data.</text>
</comment>
<evidence type="ECO:0000256" key="7">
    <source>
        <dbReference type="ARBA" id="ARBA00061234"/>
    </source>
</evidence>
<dbReference type="NCBIfam" id="NF003915">
    <property type="entry name" value="PRK05441.1"/>
    <property type="match status" value="1"/>
</dbReference>
<dbReference type="HAMAP" id="MF_00068">
    <property type="entry name" value="MurQ"/>
    <property type="match status" value="1"/>
</dbReference>
<dbReference type="RefSeq" id="WP_148949810.1">
    <property type="nucleotide sequence ID" value="NZ_VTES01000003.1"/>
</dbReference>
<evidence type="ECO:0000256" key="2">
    <source>
        <dbReference type="ARBA" id="ARBA00023239"/>
    </source>
</evidence>
<dbReference type="GO" id="GO:0097173">
    <property type="term" value="P:N-acetylmuramic acid catabolic process"/>
    <property type="evidence" value="ECO:0007669"/>
    <property type="project" value="UniProtKB-UniPathway"/>
</dbReference>
<evidence type="ECO:0000256" key="10">
    <source>
        <dbReference type="ARBA" id="ARBA00077905"/>
    </source>
</evidence>
<dbReference type="PANTHER" id="PTHR10088:SF4">
    <property type="entry name" value="GLUCOKINASE REGULATORY PROTEIN"/>
    <property type="match status" value="1"/>
</dbReference>
<dbReference type="GO" id="GO:0016835">
    <property type="term" value="F:carbon-oxygen lyase activity"/>
    <property type="evidence" value="ECO:0007669"/>
    <property type="project" value="UniProtKB-UniRule"/>
</dbReference>
<dbReference type="InterPro" id="IPR005486">
    <property type="entry name" value="Glucokinase_regulatory_CS"/>
</dbReference>
<comment type="pathway">
    <text evidence="12">Amino-sugar metabolism; N-acetylmuramate degradation.</text>
</comment>
<evidence type="ECO:0000256" key="12">
    <source>
        <dbReference type="HAMAP-Rule" id="MF_00068"/>
    </source>
</evidence>
<dbReference type="EC" id="4.2.1.126" evidence="8 12"/>
<proteinExistence type="inferred from homology"/>
<evidence type="ECO:0000256" key="5">
    <source>
        <dbReference type="ARBA" id="ARBA00060595"/>
    </source>
</evidence>
<evidence type="ECO:0000259" key="13">
    <source>
        <dbReference type="PROSITE" id="PS51464"/>
    </source>
</evidence>
<evidence type="ECO:0000256" key="9">
    <source>
        <dbReference type="ARBA" id="ARBA00070061"/>
    </source>
</evidence>
<dbReference type="GO" id="GO:0046348">
    <property type="term" value="P:amino sugar catabolic process"/>
    <property type="evidence" value="ECO:0007669"/>
    <property type="project" value="InterPro"/>
</dbReference>
<dbReference type="InterPro" id="IPR046348">
    <property type="entry name" value="SIS_dom_sf"/>
</dbReference>
<reference evidence="14 15" key="1">
    <citation type="submission" date="2019-08" db="EMBL/GenBank/DDBJ databases">
        <title>Bacillus genomes from the desert of Cuatro Cienegas, Coahuila.</title>
        <authorList>
            <person name="Olmedo-Alvarez G."/>
        </authorList>
    </citation>
    <scope>NUCLEOTIDE SEQUENCE [LARGE SCALE GENOMIC DNA]</scope>
    <source>
        <strain evidence="14 15">CH37_1T</strain>
    </source>
</reference>
<dbReference type="NCBIfam" id="TIGR00274">
    <property type="entry name" value="N-acetylmuramic acid 6-phosphate etherase"/>
    <property type="match status" value="1"/>
</dbReference>
<evidence type="ECO:0000256" key="11">
    <source>
        <dbReference type="ARBA" id="ARBA00084049"/>
    </source>
</evidence>
<evidence type="ECO:0000256" key="4">
    <source>
        <dbReference type="ARBA" id="ARBA00051747"/>
    </source>
</evidence>
<feature type="active site" description="Proton donor" evidence="12">
    <location>
        <position position="84"/>
    </location>
</feature>
<dbReference type="InterPro" id="IPR005488">
    <property type="entry name" value="Etherase_MurQ"/>
</dbReference>
<dbReference type="AlphaFoldDB" id="A0A5D4SQ45"/>
<keyword evidence="2 12" id="KW-0456">Lyase</keyword>
<name>A0A5D4SQ45_9BACI</name>
<dbReference type="NCBIfam" id="NF009222">
    <property type="entry name" value="PRK12570.1"/>
    <property type="match status" value="1"/>
</dbReference>
<evidence type="ECO:0000256" key="6">
    <source>
        <dbReference type="ARBA" id="ARBA00060672"/>
    </source>
</evidence>
<evidence type="ECO:0000256" key="8">
    <source>
        <dbReference type="ARBA" id="ARBA00067056"/>
    </source>
</evidence>
<accession>A0A5D4SQ45</accession>
<protein>
    <recommendedName>
        <fullName evidence="9 12">N-acetylmuramic acid 6-phosphate etherase</fullName>
        <shortName evidence="12">MurNAc-6-P etherase</shortName>
        <ecNumber evidence="8 12">4.2.1.126</ecNumber>
    </recommendedName>
    <alternativeName>
        <fullName evidence="11 12">N-acetylmuramic acid 6-phosphate hydrolase</fullName>
    </alternativeName>
    <alternativeName>
        <fullName evidence="10 12">N-acetylmuramic acid 6-phosphate lyase</fullName>
    </alternativeName>
</protein>
<dbReference type="CDD" id="cd05007">
    <property type="entry name" value="SIS_Etherase"/>
    <property type="match status" value="1"/>
</dbReference>
<evidence type="ECO:0000313" key="14">
    <source>
        <dbReference type="EMBL" id="TYS63936.1"/>
    </source>
</evidence>
<dbReference type="FunFam" id="3.40.50.10490:FF:000014">
    <property type="entry name" value="N-acetylmuramic acid 6-phosphate etherase"/>
    <property type="match status" value="1"/>
</dbReference>
<dbReference type="Gene3D" id="1.10.8.1080">
    <property type="match status" value="1"/>
</dbReference>
<dbReference type="SUPFAM" id="SSF53697">
    <property type="entry name" value="SIS domain"/>
    <property type="match status" value="1"/>
</dbReference>
<dbReference type="FunFam" id="1.10.8.1080:FF:000001">
    <property type="entry name" value="N-acetylmuramic acid 6-phosphate etherase"/>
    <property type="match status" value="1"/>
</dbReference>
<keyword evidence="3 12" id="KW-0119">Carbohydrate metabolism</keyword>
<gene>
    <name evidence="12 14" type="primary">murQ</name>
    <name evidence="14" type="ORF">FZD47_10535</name>
</gene>
<comment type="catalytic activity">
    <reaction evidence="4 12">
        <text>N-acetyl-D-muramate 6-phosphate + H2O = N-acetyl-D-glucosamine 6-phosphate + (R)-lactate</text>
        <dbReference type="Rhea" id="RHEA:26410"/>
        <dbReference type="ChEBI" id="CHEBI:15377"/>
        <dbReference type="ChEBI" id="CHEBI:16004"/>
        <dbReference type="ChEBI" id="CHEBI:57513"/>
        <dbReference type="ChEBI" id="CHEBI:58722"/>
        <dbReference type="EC" id="4.2.1.126"/>
    </reaction>
</comment>
<comment type="subunit">
    <text evidence="1 12">Homodimer.</text>
</comment>
<dbReference type="UniPathway" id="UPA00342"/>
<comment type="pathway">
    <text evidence="6">Cell wall biogenesis.</text>
</comment>
<evidence type="ECO:0000256" key="3">
    <source>
        <dbReference type="ARBA" id="ARBA00023277"/>
    </source>
</evidence>
<sequence>MEDLTKLATEMYNDKSTALDRMPTIEILRLMNEEDSFIPQAVQQVIPEVEQTVEAVVASFRKGGRLFYTGAGTSGRIGLMDSVECPPTFSTEPEMVQGVLAGGDKALMKAVEGAEDNEQLGQEDLQARGLTANDVVIGIAASGRTPYVVGALQYARSIGAIAVSLTSNRNAEISKHADIRIEVETGPEVLAGSTRLKAATAHKMILNMISTASMVKMGKAYKNLMVDVNASNFKLKERAKKIVCEATGTDYQTASEVLEKTEYSVKPAIVMLLSDVVYEDALQLLAKADGFVRGAVEQVHHG</sequence>
<dbReference type="Proteomes" id="UP000323732">
    <property type="component" value="Unassembled WGS sequence"/>
</dbReference>
<comment type="pathway">
    <text evidence="5">Amino-sugar metabolism; 1,6-anhydro-N-acetylmuramate degradation.</text>
</comment>
<evidence type="ECO:0000313" key="15">
    <source>
        <dbReference type="Proteomes" id="UP000323732"/>
    </source>
</evidence>
<feature type="domain" description="SIS" evidence="13">
    <location>
        <begin position="56"/>
        <end position="219"/>
    </location>
</feature>
<dbReference type="InterPro" id="IPR040190">
    <property type="entry name" value="MURQ/GCKR"/>
</dbReference>
<dbReference type="PROSITE" id="PS51464">
    <property type="entry name" value="SIS"/>
    <property type="match status" value="1"/>
</dbReference>
<dbReference type="EMBL" id="VTES01000003">
    <property type="protein sequence ID" value="TYS63936.1"/>
    <property type="molecule type" value="Genomic_DNA"/>
</dbReference>
<organism evidence="14 15">
    <name type="scientific">Bacillus infantis</name>
    <dbReference type="NCBI Taxonomy" id="324767"/>
    <lineage>
        <taxon>Bacteria</taxon>
        <taxon>Bacillati</taxon>
        <taxon>Bacillota</taxon>
        <taxon>Bacilli</taxon>
        <taxon>Bacillales</taxon>
        <taxon>Bacillaceae</taxon>
        <taxon>Bacillus</taxon>
    </lineage>
</organism>
<comment type="function">
    <text evidence="12">Specifically catalyzes the cleavage of the D-lactyl ether substituent of MurNAc 6-phosphate, producing GlcNAc 6-phosphate and D-lactate.</text>
</comment>
<dbReference type="InterPro" id="IPR001347">
    <property type="entry name" value="SIS_dom"/>
</dbReference>